<gene>
    <name evidence="2" type="ORF">Mal4_47450</name>
</gene>
<feature type="region of interest" description="Disordered" evidence="1">
    <location>
        <begin position="339"/>
        <end position="367"/>
    </location>
</feature>
<feature type="compositionally biased region" description="Pro residues" evidence="1">
    <location>
        <begin position="342"/>
        <end position="367"/>
    </location>
</feature>
<dbReference type="EMBL" id="CP036275">
    <property type="protein sequence ID" value="QDU40389.1"/>
    <property type="molecule type" value="Genomic_DNA"/>
</dbReference>
<dbReference type="Proteomes" id="UP000320496">
    <property type="component" value="Chromosome"/>
</dbReference>
<evidence type="ECO:0008006" key="4">
    <source>
        <dbReference type="Google" id="ProtNLM"/>
    </source>
</evidence>
<proteinExistence type="predicted"/>
<keyword evidence="3" id="KW-1185">Reference proteome</keyword>
<evidence type="ECO:0000256" key="1">
    <source>
        <dbReference type="SAM" id="MobiDB-lite"/>
    </source>
</evidence>
<evidence type="ECO:0000313" key="2">
    <source>
        <dbReference type="EMBL" id="QDU40389.1"/>
    </source>
</evidence>
<name>A0A517ZD51_9PLAN</name>
<accession>A0A517ZD51</accession>
<organism evidence="2 3">
    <name type="scientific">Maioricimonas rarisocia</name>
    <dbReference type="NCBI Taxonomy" id="2528026"/>
    <lineage>
        <taxon>Bacteria</taxon>
        <taxon>Pseudomonadati</taxon>
        <taxon>Planctomycetota</taxon>
        <taxon>Planctomycetia</taxon>
        <taxon>Planctomycetales</taxon>
        <taxon>Planctomycetaceae</taxon>
        <taxon>Maioricimonas</taxon>
    </lineage>
</organism>
<dbReference type="AlphaFoldDB" id="A0A517ZD51"/>
<evidence type="ECO:0000313" key="3">
    <source>
        <dbReference type="Proteomes" id="UP000320496"/>
    </source>
</evidence>
<reference evidence="2 3" key="1">
    <citation type="submission" date="2019-02" db="EMBL/GenBank/DDBJ databases">
        <title>Deep-cultivation of Planctomycetes and their phenomic and genomic characterization uncovers novel biology.</title>
        <authorList>
            <person name="Wiegand S."/>
            <person name="Jogler M."/>
            <person name="Boedeker C."/>
            <person name="Pinto D."/>
            <person name="Vollmers J."/>
            <person name="Rivas-Marin E."/>
            <person name="Kohn T."/>
            <person name="Peeters S.H."/>
            <person name="Heuer A."/>
            <person name="Rast P."/>
            <person name="Oberbeckmann S."/>
            <person name="Bunk B."/>
            <person name="Jeske O."/>
            <person name="Meyerdierks A."/>
            <person name="Storesund J.E."/>
            <person name="Kallscheuer N."/>
            <person name="Luecker S."/>
            <person name="Lage O.M."/>
            <person name="Pohl T."/>
            <person name="Merkel B.J."/>
            <person name="Hornburger P."/>
            <person name="Mueller R.-W."/>
            <person name="Bruemmer F."/>
            <person name="Labrenz M."/>
            <person name="Spormann A.M."/>
            <person name="Op den Camp H."/>
            <person name="Overmann J."/>
            <person name="Amann R."/>
            <person name="Jetten M.S.M."/>
            <person name="Mascher T."/>
            <person name="Medema M.H."/>
            <person name="Devos D.P."/>
            <person name="Kaster A.-K."/>
            <person name="Ovreas L."/>
            <person name="Rohde M."/>
            <person name="Galperin M.Y."/>
            <person name="Jogler C."/>
        </authorList>
    </citation>
    <scope>NUCLEOTIDE SEQUENCE [LARGE SCALE GENOMIC DNA]</scope>
    <source>
        <strain evidence="2 3">Mal4</strain>
    </source>
</reference>
<sequence length="367" mass="40706">MGPATLEGVAVRGLLLLSMLCLLVGRAEANGDATYRATVLLVVGAPGTEEYERMFQEWTDRWREAAERGRAEFLTLGLEPVDADATDLERLEGMIRQIAADENVHRPLWIVLIGHGTFDGRSARFNLRGPDLLPEKLNVWLTGMRRETAIVNCTAASAPFIAALSGPDRVVVAATKSGFEINFARFGEYLSQAIGSLESDLDKDGQVSLLEAFLRASRQTQEFYESDGRLATEHALIDDDGDGLGTRAAAFEGVRPTRDSETGAIDGYRAHQWHLIPNEIEQQFPPELRRRRDELELQVFRLRDRKSELGEAEYYAELEPLLIEIAELYEQAAAIDEAPQLPQLPVPEAPPLPEPLPRSEPRPAAVP</sequence>
<dbReference type="KEGG" id="mri:Mal4_47450"/>
<protein>
    <recommendedName>
        <fullName evidence="4">Caspase domain protein</fullName>
    </recommendedName>
</protein>